<evidence type="ECO:0000256" key="2">
    <source>
        <dbReference type="ARBA" id="ARBA00022777"/>
    </source>
</evidence>
<evidence type="ECO:0000256" key="4">
    <source>
        <dbReference type="SAM" id="Phobius"/>
    </source>
</evidence>
<dbReference type="OrthoDB" id="144293at2"/>
<dbReference type="EMBL" id="FUKQ01000047">
    <property type="protein sequence ID" value="SJN41770.1"/>
    <property type="molecule type" value="Genomic_DNA"/>
</dbReference>
<dbReference type="GO" id="GO:0000155">
    <property type="term" value="F:phosphorelay sensor kinase activity"/>
    <property type="evidence" value="ECO:0007669"/>
    <property type="project" value="InterPro"/>
</dbReference>
<dbReference type="Gene3D" id="1.20.5.1930">
    <property type="match status" value="1"/>
</dbReference>
<feature type="domain" description="Histidine kinase" evidence="5">
    <location>
        <begin position="101"/>
        <end position="298"/>
    </location>
</feature>
<keyword evidence="4" id="KW-1133">Transmembrane helix</keyword>
<dbReference type="Proteomes" id="UP000188342">
    <property type="component" value="Unassembled WGS sequence"/>
</dbReference>
<evidence type="ECO:0000259" key="5">
    <source>
        <dbReference type="PROSITE" id="PS50109"/>
    </source>
</evidence>
<dbReference type="InterPro" id="IPR003594">
    <property type="entry name" value="HATPase_dom"/>
</dbReference>
<dbReference type="PANTHER" id="PTHR24421">
    <property type="entry name" value="NITRATE/NITRITE SENSOR PROTEIN NARX-RELATED"/>
    <property type="match status" value="1"/>
</dbReference>
<evidence type="ECO:0000313" key="7">
    <source>
        <dbReference type="Proteomes" id="UP000188342"/>
    </source>
</evidence>
<dbReference type="STRING" id="1255658.FM114_13035"/>
<dbReference type="PROSITE" id="PS50109">
    <property type="entry name" value="HIS_KIN"/>
    <property type="match status" value="1"/>
</dbReference>
<dbReference type="InterPro" id="IPR036890">
    <property type="entry name" value="HATPase_C_sf"/>
</dbReference>
<evidence type="ECO:0000256" key="3">
    <source>
        <dbReference type="ARBA" id="ARBA00023012"/>
    </source>
</evidence>
<keyword evidence="7" id="KW-1185">Reference proteome</keyword>
<accession>A0A1R4KBS5</accession>
<dbReference type="SMART" id="SM00387">
    <property type="entry name" value="HATPase_c"/>
    <property type="match status" value="1"/>
</dbReference>
<dbReference type="RefSeq" id="WP_094765566.1">
    <property type="nucleotide sequence ID" value="NZ_FUKQ01000047.1"/>
</dbReference>
<protein>
    <submittedName>
        <fullName evidence="6">Two-component system sensor kinase</fullName>
    </submittedName>
</protein>
<dbReference type="Gene3D" id="3.30.565.10">
    <property type="entry name" value="Histidine kinase-like ATPase, C-terminal domain"/>
    <property type="match status" value="1"/>
</dbReference>
<keyword evidence="3" id="KW-0902">Two-component regulatory system</keyword>
<dbReference type="CDD" id="cd16917">
    <property type="entry name" value="HATPase_UhpB-NarQ-NarX-like"/>
    <property type="match status" value="1"/>
</dbReference>
<evidence type="ECO:0000256" key="1">
    <source>
        <dbReference type="ARBA" id="ARBA00022679"/>
    </source>
</evidence>
<evidence type="ECO:0000313" key="6">
    <source>
        <dbReference type="EMBL" id="SJN41770.1"/>
    </source>
</evidence>
<keyword evidence="2 6" id="KW-0418">Kinase</keyword>
<feature type="transmembrane region" description="Helical" evidence="4">
    <location>
        <begin position="26"/>
        <end position="45"/>
    </location>
</feature>
<dbReference type="InterPro" id="IPR050482">
    <property type="entry name" value="Sensor_HK_TwoCompSys"/>
</dbReference>
<dbReference type="InterPro" id="IPR011712">
    <property type="entry name" value="Sig_transdc_His_kin_sub3_dim/P"/>
</dbReference>
<gene>
    <name evidence="6" type="ORF">FM114_13035</name>
</gene>
<dbReference type="Pfam" id="PF07730">
    <property type="entry name" value="HisKA_3"/>
    <property type="match status" value="1"/>
</dbReference>
<reference evidence="6 7" key="1">
    <citation type="submission" date="2017-02" db="EMBL/GenBank/DDBJ databases">
        <authorList>
            <person name="Peterson S.W."/>
        </authorList>
    </citation>
    <scope>NUCLEOTIDE SEQUENCE [LARGE SCALE GENOMIC DNA]</scope>
    <source>
        <strain evidence="6 7">LSP_Lj1</strain>
    </source>
</reference>
<organism evidence="6 7">
    <name type="scientific">Luteococcus japonicus LSP_Lj1</name>
    <dbReference type="NCBI Taxonomy" id="1255658"/>
    <lineage>
        <taxon>Bacteria</taxon>
        <taxon>Bacillati</taxon>
        <taxon>Actinomycetota</taxon>
        <taxon>Actinomycetes</taxon>
        <taxon>Propionibacteriales</taxon>
        <taxon>Propionibacteriaceae</taxon>
        <taxon>Luteococcus</taxon>
    </lineage>
</organism>
<feature type="transmembrane region" description="Helical" evidence="4">
    <location>
        <begin position="51"/>
        <end position="69"/>
    </location>
</feature>
<proteinExistence type="predicted"/>
<dbReference type="Pfam" id="PF02518">
    <property type="entry name" value="HATPase_c"/>
    <property type="match status" value="1"/>
</dbReference>
<dbReference type="GO" id="GO:0016020">
    <property type="term" value="C:membrane"/>
    <property type="evidence" value="ECO:0007669"/>
    <property type="project" value="InterPro"/>
</dbReference>
<dbReference type="GO" id="GO:0046983">
    <property type="term" value="F:protein dimerization activity"/>
    <property type="evidence" value="ECO:0007669"/>
    <property type="project" value="InterPro"/>
</dbReference>
<dbReference type="AlphaFoldDB" id="A0A1R4KBS5"/>
<sequence>MYRTPNRHLPSGADNYADLERWLRRLRMLGLVLPVAFVAALPLLWPSNWHVAAGLVGVVAVVIFSRAMFSAIHRGYLQMLASQERAVDAERQAAVLEERERIAREMHDSLAQVLSVAHLKLRTIEASPELSEATRAEVSELAALCQESCSDVRESILGLRETGRAGRDFVGGIEHFLRTWSRTSGIAATLTVTPSDAQLPLTPAQEVQLSRVLQEALTNVRKHSGADHAEVLLRAEGPTILSEVRDDGIGFDMDSPGRADSYGLHTMRERIEQLDGSLVVDSTPGVGTRVVAELPVRGTAAPPARSVPAARGLS</sequence>
<keyword evidence="4" id="KW-0472">Membrane</keyword>
<dbReference type="SUPFAM" id="SSF55874">
    <property type="entry name" value="ATPase domain of HSP90 chaperone/DNA topoisomerase II/histidine kinase"/>
    <property type="match status" value="1"/>
</dbReference>
<dbReference type="InterPro" id="IPR005467">
    <property type="entry name" value="His_kinase_dom"/>
</dbReference>
<keyword evidence="1" id="KW-0808">Transferase</keyword>
<name>A0A1R4KBS5_9ACTN</name>
<keyword evidence="4" id="KW-0812">Transmembrane</keyword>